<dbReference type="InterPro" id="IPR003657">
    <property type="entry name" value="WRKY_dom"/>
</dbReference>
<accession>A0A4P1RCX0</accession>
<gene>
    <name evidence="9" type="ORF">TanjilG_20166</name>
</gene>
<keyword evidence="4" id="KW-0804">Transcription</keyword>
<feature type="compositionally biased region" description="Basic and acidic residues" evidence="7">
    <location>
        <begin position="71"/>
        <end position="82"/>
    </location>
</feature>
<feature type="region of interest" description="Disordered" evidence="7">
    <location>
        <begin position="180"/>
        <end position="214"/>
    </location>
</feature>
<organism evidence="9 10">
    <name type="scientific">Lupinus angustifolius</name>
    <name type="common">Narrow-leaved blue lupine</name>
    <dbReference type="NCBI Taxonomy" id="3871"/>
    <lineage>
        <taxon>Eukaryota</taxon>
        <taxon>Viridiplantae</taxon>
        <taxon>Streptophyta</taxon>
        <taxon>Embryophyta</taxon>
        <taxon>Tracheophyta</taxon>
        <taxon>Spermatophyta</taxon>
        <taxon>Magnoliopsida</taxon>
        <taxon>eudicotyledons</taxon>
        <taxon>Gunneridae</taxon>
        <taxon>Pentapetalae</taxon>
        <taxon>rosids</taxon>
        <taxon>fabids</taxon>
        <taxon>Fabales</taxon>
        <taxon>Fabaceae</taxon>
        <taxon>Papilionoideae</taxon>
        <taxon>50 kb inversion clade</taxon>
        <taxon>genistoids sensu lato</taxon>
        <taxon>core genistoids</taxon>
        <taxon>Genisteae</taxon>
        <taxon>Lupinus</taxon>
    </lineage>
</organism>
<evidence type="ECO:0000256" key="3">
    <source>
        <dbReference type="ARBA" id="ARBA00023125"/>
    </source>
</evidence>
<proteinExistence type="inferred from homology"/>
<keyword evidence="3" id="KW-0238">DNA-binding</keyword>
<evidence type="ECO:0000313" key="9">
    <source>
        <dbReference type="EMBL" id="OIW08065.1"/>
    </source>
</evidence>
<evidence type="ECO:0000256" key="4">
    <source>
        <dbReference type="ARBA" id="ARBA00023163"/>
    </source>
</evidence>
<dbReference type="STRING" id="3871.A0A4P1RCX0"/>
<keyword evidence="10" id="KW-1185">Reference proteome</keyword>
<dbReference type="Pfam" id="PF03106">
    <property type="entry name" value="WRKY"/>
    <property type="match status" value="1"/>
</dbReference>
<evidence type="ECO:0000313" key="10">
    <source>
        <dbReference type="Proteomes" id="UP000188354"/>
    </source>
</evidence>
<feature type="region of interest" description="Disordered" evidence="7">
    <location>
        <begin position="60"/>
        <end position="115"/>
    </location>
</feature>
<dbReference type="PROSITE" id="PS50811">
    <property type="entry name" value="WRKY"/>
    <property type="match status" value="1"/>
</dbReference>
<dbReference type="GO" id="GO:0005634">
    <property type="term" value="C:nucleus"/>
    <property type="evidence" value="ECO:0007669"/>
    <property type="project" value="UniProtKB-SubCell"/>
</dbReference>
<evidence type="ECO:0000256" key="6">
    <source>
        <dbReference type="ARBA" id="ARBA00060761"/>
    </source>
</evidence>
<dbReference type="PANTHER" id="PTHR32096:SF80">
    <property type="entry name" value="WRKY TRANSCRIPTION FACTOR 27-RELATED"/>
    <property type="match status" value="1"/>
</dbReference>
<feature type="compositionally biased region" description="Basic residues" evidence="7">
    <location>
        <begin position="183"/>
        <end position="192"/>
    </location>
</feature>
<feature type="domain" description="WRKY" evidence="8">
    <location>
        <begin position="121"/>
        <end position="187"/>
    </location>
</feature>
<dbReference type="EMBL" id="CM007367">
    <property type="protein sequence ID" value="OIW08065.1"/>
    <property type="molecule type" value="Genomic_DNA"/>
</dbReference>
<dbReference type="GO" id="GO:0000976">
    <property type="term" value="F:transcription cis-regulatory region binding"/>
    <property type="evidence" value="ECO:0007669"/>
    <property type="project" value="TreeGrafter"/>
</dbReference>
<dbReference type="SMART" id="SM00774">
    <property type="entry name" value="WRKY"/>
    <property type="match status" value="1"/>
</dbReference>
<name>A0A4P1RCX0_LUPAN</name>
<dbReference type="SUPFAM" id="SSF118290">
    <property type="entry name" value="WRKY DNA-binding domain"/>
    <property type="match status" value="1"/>
</dbReference>
<reference evidence="9 10" key="1">
    <citation type="journal article" date="2017" name="Plant Biotechnol. J.">
        <title>A comprehensive draft genome sequence for lupin (Lupinus angustifolius), an emerging health food: insights into plant-microbe interactions and legume evolution.</title>
        <authorList>
            <person name="Hane J.K."/>
            <person name="Ming Y."/>
            <person name="Kamphuis L.G."/>
            <person name="Nelson M.N."/>
            <person name="Garg G."/>
            <person name="Atkins C.A."/>
            <person name="Bayer P.E."/>
            <person name="Bravo A."/>
            <person name="Bringans S."/>
            <person name="Cannon S."/>
            <person name="Edwards D."/>
            <person name="Foley R."/>
            <person name="Gao L.L."/>
            <person name="Harrison M.J."/>
            <person name="Huang W."/>
            <person name="Hurgobin B."/>
            <person name="Li S."/>
            <person name="Liu C.W."/>
            <person name="McGrath A."/>
            <person name="Morahan G."/>
            <person name="Murray J."/>
            <person name="Weller J."/>
            <person name="Jian J."/>
            <person name="Singh K.B."/>
        </authorList>
    </citation>
    <scope>NUCLEOTIDE SEQUENCE [LARGE SCALE GENOMIC DNA]</scope>
    <source>
        <strain evidence="10">cv. Tanjil</strain>
        <tissue evidence="9">Whole plant</tissue>
    </source>
</reference>
<feature type="compositionally biased region" description="Basic residues" evidence="7">
    <location>
        <begin position="105"/>
        <end position="115"/>
    </location>
</feature>
<evidence type="ECO:0000256" key="2">
    <source>
        <dbReference type="ARBA" id="ARBA00023015"/>
    </source>
</evidence>
<dbReference type="FunFam" id="2.20.25.80:FF:000007">
    <property type="entry name" value="WRKY transcription factor 22"/>
    <property type="match status" value="1"/>
</dbReference>
<comment type="similarity">
    <text evidence="6">Belongs to the WRKY group II-e family.</text>
</comment>
<evidence type="ECO:0000259" key="8">
    <source>
        <dbReference type="PROSITE" id="PS50811"/>
    </source>
</evidence>
<keyword evidence="2" id="KW-0805">Transcription regulation</keyword>
<comment type="subcellular location">
    <subcellularLocation>
        <location evidence="1">Nucleus</location>
    </subcellularLocation>
</comment>
<keyword evidence="5" id="KW-0539">Nucleus</keyword>
<dbReference type="Gramene" id="OIW08065">
    <property type="protein sequence ID" value="OIW08065"/>
    <property type="gene ID" value="TanjilG_20166"/>
</dbReference>
<dbReference type="InterPro" id="IPR036576">
    <property type="entry name" value="WRKY_dom_sf"/>
</dbReference>
<feature type="compositionally biased region" description="Polar residues" evidence="7">
    <location>
        <begin position="85"/>
        <end position="104"/>
    </location>
</feature>
<dbReference type="GO" id="GO:0003700">
    <property type="term" value="F:DNA-binding transcription factor activity"/>
    <property type="evidence" value="ECO:0007669"/>
    <property type="project" value="InterPro"/>
</dbReference>
<dbReference type="PANTHER" id="PTHR32096">
    <property type="entry name" value="WRKY TRANSCRIPTION FACTOR 30-RELATED-RELATED"/>
    <property type="match status" value="1"/>
</dbReference>
<evidence type="ECO:0000256" key="1">
    <source>
        <dbReference type="ARBA" id="ARBA00004123"/>
    </source>
</evidence>
<dbReference type="InterPro" id="IPR044810">
    <property type="entry name" value="WRKY_plant"/>
</dbReference>
<dbReference type="Proteomes" id="UP000188354">
    <property type="component" value="Chromosome LG07"/>
</dbReference>
<dbReference type="AlphaFoldDB" id="A0A4P1RCX0"/>
<sequence length="286" mass="31892">MTFNPTTNTSGNSINSNSFISDFSGSIGQKQHLLTTVLAPTTNYTPIGAPTSGLERFHHLHHHQQHGQQHQHPEEVQQEQKQHNQLHVQVPQTTSMVLPNIQTPKSRKRKSQQKKIVCHVTADNLSSDLWAWRKYGQKPIKGSPYPRNYYRCSSCKGCAARKQVERSTTEPNMFILTYTGEHKHPKPAHRSKSSTTHLPETQENGSPSSVDVISPTEPITTSLLVNMNSEEPESESGSDDEDVLIPNSMGHSEAVFLCSNSVPGLDEPERFISSRCPVLQIGKNNN</sequence>
<evidence type="ECO:0000256" key="7">
    <source>
        <dbReference type="SAM" id="MobiDB-lite"/>
    </source>
</evidence>
<dbReference type="Gene3D" id="2.20.25.80">
    <property type="entry name" value="WRKY domain"/>
    <property type="match status" value="1"/>
</dbReference>
<protein>
    <recommendedName>
        <fullName evidence="8">WRKY domain-containing protein</fullName>
    </recommendedName>
</protein>
<feature type="compositionally biased region" description="Polar residues" evidence="7">
    <location>
        <begin position="193"/>
        <end position="214"/>
    </location>
</feature>
<evidence type="ECO:0000256" key="5">
    <source>
        <dbReference type="ARBA" id="ARBA00023242"/>
    </source>
</evidence>